<dbReference type="RefSeq" id="YP_009273538.1">
    <property type="nucleotide sequence ID" value="NC_030906.1"/>
</dbReference>
<keyword evidence="2" id="KW-1185">Reference proteome</keyword>
<dbReference type="EMBL" id="KR063280">
    <property type="protein sequence ID" value="AKL88337.1"/>
    <property type="molecule type" value="Genomic_DNA"/>
</dbReference>
<proteinExistence type="predicted"/>
<accession>A0A0K0NLA6</accession>
<sequence>MMSRADFVNVASVLNKEKLSVKAVTAIANELDRIYPAFDRERFLEQAINPECSLPIKKQRSTKVSGTKNA</sequence>
<dbReference type="KEGG" id="vg:28801106"/>
<protein>
    <submittedName>
        <fullName evidence="1">Uncharacterized protein</fullName>
    </submittedName>
</protein>
<evidence type="ECO:0000313" key="2">
    <source>
        <dbReference type="Proteomes" id="UP000203886"/>
    </source>
</evidence>
<dbReference type="GeneID" id="28801106"/>
<name>A0A0K0NLA6_9CAUD</name>
<gene>
    <name evidence="1" type="ORF">GMA6_56</name>
</gene>
<dbReference type="Proteomes" id="UP000203886">
    <property type="component" value="Segment"/>
</dbReference>
<evidence type="ECO:0000313" key="1">
    <source>
        <dbReference type="EMBL" id="AKL88337.1"/>
    </source>
</evidence>
<reference evidence="1 2" key="1">
    <citation type="journal article" date="2015" name="PLoS ONE">
        <title>Lysis to Kill: Evaluation of the Lytic Abilities, and Genomics of Nine Bacteriophages Infective for Gordonia spp. and Their Potential Use in Activated Sludge Foam Biocontrol.</title>
        <authorList>
            <person name="Dyson Z.A."/>
            <person name="Tucci J."/>
            <person name="Seviour R.J."/>
            <person name="Petrovski S."/>
        </authorList>
    </citation>
    <scope>NUCLEOTIDE SEQUENCE [LARGE SCALE GENOMIC DNA]</scope>
</reference>
<organism evidence="1 2">
    <name type="scientific">Gordonia phage GMA6</name>
    <dbReference type="NCBI Taxonomy" id="1647285"/>
    <lineage>
        <taxon>Viruses</taxon>
        <taxon>Duplodnaviria</taxon>
        <taxon>Heunggongvirae</taxon>
        <taxon>Uroviricota</taxon>
        <taxon>Caudoviricetes</taxon>
        <taxon>Bendigovirus</taxon>
        <taxon>Bendigovirus GMA6</taxon>
    </lineage>
</organism>